<accession>A1ZKE1</accession>
<dbReference type="AlphaFoldDB" id="A1ZKE1"/>
<reference evidence="1 2" key="1">
    <citation type="submission" date="2007-01" db="EMBL/GenBank/DDBJ databases">
        <authorList>
            <person name="Haygood M."/>
            <person name="Podell S."/>
            <person name="Anderson C."/>
            <person name="Hopkinson B."/>
            <person name="Roe K."/>
            <person name="Barbeau K."/>
            <person name="Gaasterland T."/>
            <person name="Ferriera S."/>
            <person name="Johnson J."/>
            <person name="Kravitz S."/>
            <person name="Beeson K."/>
            <person name="Sutton G."/>
            <person name="Rogers Y.-H."/>
            <person name="Friedman R."/>
            <person name="Frazier M."/>
            <person name="Venter J.C."/>
        </authorList>
    </citation>
    <scope>NUCLEOTIDE SEQUENCE [LARGE SCALE GENOMIC DNA]</scope>
    <source>
        <strain evidence="1 2">ATCC 23134</strain>
    </source>
</reference>
<evidence type="ECO:0000313" key="2">
    <source>
        <dbReference type="Proteomes" id="UP000004095"/>
    </source>
</evidence>
<dbReference type="Proteomes" id="UP000004095">
    <property type="component" value="Unassembled WGS sequence"/>
</dbReference>
<comment type="caution">
    <text evidence="1">The sequence shown here is derived from an EMBL/GenBank/DDBJ whole genome shotgun (WGS) entry which is preliminary data.</text>
</comment>
<protein>
    <submittedName>
        <fullName evidence="1">Uncharacterized protein</fullName>
    </submittedName>
</protein>
<evidence type="ECO:0000313" key="1">
    <source>
        <dbReference type="EMBL" id="EAY29167.1"/>
    </source>
</evidence>
<dbReference type="EMBL" id="AAWS01000012">
    <property type="protein sequence ID" value="EAY29167.1"/>
    <property type="molecule type" value="Genomic_DNA"/>
</dbReference>
<sequence>MIDRLTVLKYQYEVEPDGTIKFILPISKSKRSQTLYIRSVTDWYDQLEIREIYSVIYKSDKRPPEYMLAKVLFDNSRKKLGAWELIYEDAQYHILFNAKVTANESPQNIKSIIDIVGAAADGMEQELFISDNW</sequence>
<organism evidence="1 2">
    <name type="scientific">Microscilla marina ATCC 23134</name>
    <dbReference type="NCBI Taxonomy" id="313606"/>
    <lineage>
        <taxon>Bacteria</taxon>
        <taxon>Pseudomonadati</taxon>
        <taxon>Bacteroidota</taxon>
        <taxon>Cytophagia</taxon>
        <taxon>Cytophagales</taxon>
        <taxon>Microscillaceae</taxon>
        <taxon>Microscilla</taxon>
    </lineage>
</organism>
<proteinExistence type="predicted"/>
<keyword evidence="2" id="KW-1185">Reference proteome</keyword>
<name>A1ZKE1_MICM2</name>
<gene>
    <name evidence="1" type="ORF">M23134_02358</name>
</gene>